<dbReference type="Pfam" id="PF00440">
    <property type="entry name" value="TetR_N"/>
    <property type="match status" value="1"/>
</dbReference>
<evidence type="ECO:0000313" key="7">
    <source>
        <dbReference type="Proteomes" id="UP001225356"/>
    </source>
</evidence>
<dbReference type="InterPro" id="IPR036271">
    <property type="entry name" value="Tet_transcr_reg_TetR-rel_C_sf"/>
</dbReference>
<dbReference type="RefSeq" id="WP_307554850.1">
    <property type="nucleotide sequence ID" value="NZ_JAUSQU010000001.1"/>
</dbReference>
<keyword evidence="1" id="KW-0805">Transcription regulation</keyword>
<accession>A0ABT9Q455</accession>
<dbReference type="SUPFAM" id="SSF46689">
    <property type="entry name" value="Homeodomain-like"/>
    <property type="match status" value="1"/>
</dbReference>
<feature type="domain" description="HTH tetR-type" evidence="5">
    <location>
        <begin position="30"/>
        <end position="90"/>
    </location>
</feature>
<dbReference type="InterPro" id="IPR050109">
    <property type="entry name" value="HTH-type_TetR-like_transc_reg"/>
</dbReference>
<evidence type="ECO:0000256" key="2">
    <source>
        <dbReference type="ARBA" id="ARBA00023125"/>
    </source>
</evidence>
<protein>
    <submittedName>
        <fullName evidence="6">AcrR family transcriptional regulator</fullName>
    </submittedName>
</protein>
<evidence type="ECO:0000256" key="3">
    <source>
        <dbReference type="ARBA" id="ARBA00023163"/>
    </source>
</evidence>
<dbReference type="Proteomes" id="UP001225356">
    <property type="component" value="Unassembled WGS sequence"/>
</dbReference>
<evidence type="ECO:0000256" key="1">
    <source>
        <dbReference type="ARBA" id="ARBA00023015"/>
    </source>
</evidence>
<gene>
    <name evidence="6" type="ORF">J2853_000694</name>
</gene>
<keyword evidence="2 4" id="KW-0238">DNA-binding</keyword>
<dbReference type="Gene3D" id="1.10.10.60">
    <property type="entry name" value="Homeodomain-like"/>
    <property type="match status" value="1"/>
</dbReference>
<dbReference type="Pfam" id="PF02909">
    <property type="entry name" value="TetR_C_1"/>
    <property type="match status" value="1"/>
</dbReference>
<evidence type="ECO:0000313" key="6">
    <source>
        <dbReference type="EMBL" id="MDP9841483.1"/>
    </source>
</evidence>
<dbReference type="PROSITE" id="PS50977">
    <property type="entry name" value="HTH_TETR_2"/>
    <property type="match status" value="1"/>
</dbReference>
<dbReference type="PANTHER" id="PTHR30055:SF151">
    <property type="entry name" value="TRANSCRIPTIONAL REGULATORY PROTEIN"/>
    <property type="match status" value="1"/>
</dbReference>
<evidence type="ECO:0000259" key="5">
    <source>
        <dbReference type="PROSITE" id="PS50977"/>
    </source>
</evidence>
<proteinExistence type="predicted"/>
<dbReference type="Gene3D" id="1.10.357.10">
    <property type="entry name" value="Tetracycline Repressor, domain 2"/>
    <property type="match status" value="1"/>
</dbReference>
<evidence type="ECO:0000256" key="4">
    <source>
        <dbReference type="PROSITE-ProRule" id="PRU00335"/>
    </source>
</evidence>
<dbReference type="InterPro" id="IPR004111">
    <property type="entry name" value="Repressor_TetR_C"/>
</dbReference>
<dbReference type="SUPFAM" id="SSF48498">
    <property type="entry name" value="Tetracyclin repressor-like, C-terminal domain"/>
    <property type="match status" value="1"/>
</dbReference>
<dbReference type="EMBL" id="JAUSQU010000001">
    <property type="protein sequence ID" value="MDP9841483.1"/>
    <property type="molecule type" value="Genomic_DNA"/>
</dbReference>
<feature type="DNA-binding region" description="H-T-H motif" evidence="4">
    <location>
        <begin position="53"/>
        <end position="72"/>
    </location>
</feature>
<keyword evidence="7" id="KW-1185">Reference proteome</keyword>
<name>A0ABT9Q455_9ACTN</name>
<organism evidence="6 7">
    <name type="scientific">Streptosporangium lutulentum</name>
    <dbReference type="NCBI Taxonomy" id="1461250"/>
    <lineage>
        <taxon>Bacteria</taxon>
        <taxon>Bacillati</taxon>
        <taxon>Actinomycetota</taxon>
        <taxon>Actinomycetes</taxon>
        <taxon>Streptosporangiales</taxon>
        <taxon>Streptosporangiaceae</taxon>
        <taxon>Streptosporangium</taxon>
    </lineage>
</organism>
<reference evidence="6 7" key="1">
    <citation type="submission" date="2023-07" db="EMBL/GenBank/DDBJ databases">
        <title>Sequencing the genomes of 1000 actinobacteria strains.</title>
        <authorList>
            <person name="Klenk H.-P."/>
        </authorList>
    </citation>
    <scope>NUCLEOTIDE SEQUENCE [LARGE SCALE GENOMIC DNA]</scope>
    <source>
        <strain evidence="6 7">DSM 46740</strain>
    </source>
</reference>
<comment type="caution">
    <text evidence="6">The sequence shown here is derived from an EMBL/GenBank/DDBJ whole genome shotgun (WGS) entry which is preliminary data.</text>
</comment>
<keyword evidence="3" id="KW-0804">Transcription</keyword>
<dbReference type="InterPro" id="IPR001647">
    <property type="entry name" value="HTH_TetR"/>
</dbReference>
<sequence length="248" mass="26698">MSENTEGELPRTLEVLWGRSRQRARGPAQALSLERIVATAIDLADAEGMSALSMARLAERLGCATMSLYRHVANKDELQVFMLDAAPGPPPEFDTAPADWRAALSEWALGLLGVYHRHPWILRVAVDPPLDPGQLAWMDAGLRTLGGTALRPHDKMSVVLLVTHYVRGEAQISANPLRAGADGAEAMGEYGEILARLVDTERFPALAEVVAAGGLAEDDDPLADFRSGLECVLDGVDVRVRAAQEASQ</sequence>
<dbReference type="InterPro" id="IPR009057">
    <property type="entry name" value="Homeodomain-like_sf"/>
</dbReference>
<dbReference type="PANTHER" id="PTHR30055">
    <property type="entry name" value="HTH-TYPE TRANSCRIPTIONAL REGULATOR RUTR"/>
    <property type="match status" value="1"/>
</dbReference>